<dbReference type="Pfam" id="PF07883">
    <property type="entry name" value="Cupin_2"/>
    <property type="match status" value="1"/>
</dbReference>
<dbReference type="RefSeq" id="WP_090560457.1">
    <property type="nucleotide sequence ID" value="NZ_FMXZ01000001.1"/>
</dbReference>
<feature type="signal peptide" evidence="1">
    <location>
        <begin position="1"/>
        <end position="28"/>
    </location>
</feature>
<proteinExistence type="predicted"/>
<gene>
    <name evidence="3" type="ORF">SAMN04487779_1001119</name>
</gene>
<keyword evidence="1" id="KW-0732">Signal</keyword>
<feature type="domain" description="Cupin type-2" evidence="2">
    <location>
        <begin position="75"/>
        <end position="141"/>
    </location>
</feature>
<protein>
    <submittedName>
        <fullName evidence="3">Cupin domain-containing protein</fullName>
    </submittedName>
</protein>
<name>A0A1G6JC65_9PROT</name>
<accession>A0A1G6JC65</accession>
<dbReference type="OrthoDB" id="7506908at2"/>
<reference evidence="3 4" key="1">
    <citation type="submission" date="2016-10" db="EMBL/GenBank/DDBJ databases">
        <authorList>
            <person name="de Groot N.N."/>
        </authorList>
    </citation>
    <scope>NUCLEOTIDE SEQUENCE [LARGE SCALE GENOMIC DNA]</scope>
    <source>
        <strain evidence="3 4">CPCC 100156</strain>
    </source>
</reference>
<dbReference type="Gene3D" id="2.60.120.10">
    <property type="entry name" value="Jelly Rolls"/>
    <property type="match status" value="1"/>
</dbReference>
<sequence length="155" mass="16414">MKDHITKGLAMVLTGAGLAALTPSSAPAQPAERAITRDLAGPGLQWGPCPSFMPSGCQIAVLHGDPAKHNADVFFRLPGNSKAERHWHNSAERMVLIAGELLVEFDGQDAVVMRPGTYAFGPARLPHSAACRSAEACVLFIAFEEPVDAMEGAPR</sequence>
<dbReference type="Proteomes" id="UP000198925">
    <property type="component" value="Unassembled WGS sequence"/>
</dbReference>
<dbReference type="EMBL" id="FMZX01000001">
    <property type="protein sequence ID" value="SDC15985.1"/>
    <property type="molecule type" value="Genomic_DNA"/>
</dbReference>
<keyword evidence="4" id="KW-1185">Reference proteome</keyword>
<evidence type="ECO:0000313" key="4">
    <source>
        <dbReference type="Proteomes" id="UP000198925"/>
    </source>
</evidence>
<dbReference type="SUPFAM" id="SSF51182">
    <property type="entry name" value="RmlC-like cupins"/>
    <property type="match status" value="1"/>
</dbReference>
<evidence type="ECO:0000256" key="1">
    <source>
        <dbReference type="SAM" id="SignalP"/>
    </source>
</evidence>
<dbReference type="InterPro" id="IPR013096">
    <property type="entry name" value="Cupin_2"/>
</dbReference>
<evidence type="ECO:0000313" key="3">
    <source>
        <dbReference type="EMBL" id="SDC15985.1"/>
    </source>
</evidence>
<feature type="chain" id="PRO_5011763669" evidence="1">
    <location>
        <begin position="29"/>
        <end position="155"/>
    </location>
</feature>
<dbReference type="STRING" id="938405.SAMN02927895_00306"/>
<dbReference type="InterPro" id="IPR014710">
    <property type="entry name" value="RmlC-like_jellyroll"/>
</dbReference>
<evidence type="ECO:0000259" key="2">
    <source>
        <dbReference type="Pfam" id="PF07883"/>
    </source>
</evidence>
<dbReference type="InterPro" id="IPR011051">
    <property type="entry name" value="RmlC_Cupin_sf"/>
</dbReference>
<organism evidence="3 4">
    <name type="scientific">Belnapia rosea</name>
    <dbReference type="NCBI Taxonomy" id="938405"/>
    <lineage>
        <taxon>Bacteria</taxon>
        <taxon>Pseudomonadati</taxon>
        <taxon>Pseudomonadota</taxon>
        <taxon>Alphaproteobacteria</taxon>
        <taxon>Acetobacterales</taxon>
        <taxon>Roseomonadaceae</taxon>
        <taxon>Belnapia</taxon>
    </lineage>
</organism>
<dbReference type="AlphaFoldDB" id="A0A1G6JC65"/>